<dbReference type="AlphaFoldDB" id="A0A401W9V7"/>
<sequence length="161" mass="16981">MPQYAKQRDPMERLAILEERLAQLERVGRTTSEIPFFPTASHGLFWEDTAAFATTWETIITPRAAVVSLGLVFIGDLVGSVYTGGAWQVVVNDGAAVVGSGAVPASATYALPTVSLDLGPYRGAPDLKIQIQTRRTSGATTGGRYGGGGAIGSAPRFARQL</sequence>
<protein>
    <submittedName>
        <fullName evidence="1">Uncharacterized protein</fullName>
    </submittedName>
</protein>
<gene>
    <name evidence="1" type="ORF">GKJPGBOP_05854</name>
</gene>
<dbReference type="EMBL" id="BHZD01000001">
    <property type="protein sequence ID" value="GCD46107.1"/>
    <property type="molecule type" value="Genomic_DNA"/>
</dbReference>
<dbReference type="RefSeq" id="WP_125056548.1">
    <property type="nucleotide sequence ID" value="NZ_BHZD01000001.1"/>
</dbReference>
<dbReference type="Proteomes" id="UP000286746">
    <property type="component" value="Unassembled WGS sequence"/>
</dbReference>
<comment type="caution">
    <text evidence="1">The sequence shown here is derived from an EMBL/GenBank/DDBJ whole genome shotgun (WGS) entry which is preliminary data.</text>
</comment>
<proteinExistence type="predicted"/>
<reference evidence="1 2" key="1">
    <citation type="submission" date="2018-11" db="EMBL/GenBank/DDBJ databases">
        <title>Whole genome sequence of Streptomyces paromomycinus NBRC 15454(T).</title>
        <authorList>
            <person name="Komaki H."/>
            <person name="Tamura T."/>
        </authorList>
    </citation>
    <scope>NUCLEOTIDE SEQUENCE [LARGE SCALE GENOMIC DNA]</scope>
    <source>
        <strain evidence="1 2">NBRC 15454</strain>
    </source>
</reference>
<name>A0A401W9V7_STREY</name>
<evidence type="ECO:0000313" key="2">
    <source>
        <dbReference type="Proteomes" id="UP000286746"/>
    </source>
</evidence>
<organism evidence="1 2">
    <name type="scientific">Streptomyces paromomycinus</name>
    <name type="common">Streptomyces rimosus subsp. paromomycinus</name>
    <dbReference type="NCBI Taxonomy" id="92743"/>
    <lineage>
        <taxon>Bacteria</taxon>
        <taxon>Bacillati</taxon>
        <taxon>Actinomycetota</taxon>
        <taxon>Actinomycetes</taxon>
        <taxon>Kitasatosporales</taxon>
        <taxon>Streptomycetaceae</taxon>
        <taxon>Streptomyces</taxon>
    </lineage>
</organism>
<keyword evidence="2" id="KW-1185">Reference proteome</keyword>
<accession>A0A401W9V7</accession>
<evidence type="ECO:0000313" key="1">
    <source>
        <dbReference type="EMBL" id="GCD46107.1"/>
    </source>
</evidence>